<dbReference type="InterPro" id="IPR027417">
    <property type="entry name" value="P-loop_NTPase"/>
</dbReference>
<dbReference type="Pfam" id="PF00005">
    <property type="entry name" value="ABC_tran"/>
    <property type="match status" value="1"/>
</dbReference>
<dbReference type="PROSITE" id="PS50893">
    <property type="entry name" value="ABC_TRANSPORTER_2"/>
    <property type="match status" value="1"/>
</dbReference>
<accession>A0A2T2XC77</accession>
<evidence type="ECO:0000256" key="4">
    <source>
        <dbReference type="ARBA" id="ARBA00022840"/>
    </source>
</evidence>
<keyword evidence="3" id="KW-0547">Nucleotide-binding</keyword>
<comment type="similarity">
    <text evidence="1">Belongs to the ABC transporter superfamily.</text>
</comment>
<evidence type="ECO:0000256" key="1">
    <source>
        <dbReference type="ARBA" id="ARBA00005417"/>
    </source>
</evidence>
<dbReference type="PANTHER" id="PTHR42711">
    <property type="entry name" value="ABC TRANSPORTER ATP-BINDING PROTEIN"/>
    <property type="match status" value="1"/>
</dbReference>
<evidence type="ECO:0000256" key="2">
    <source>
        <dbReference type="ARBA" id="ARBA00022448"/>
    </source>
</evidence>
<evidence type="ECO:0000313" key="7">
    <source>
        <dbReference type="Proteomes" id="UP000242972"/>
    </source>
</evidence>
<proteinExistence type="inferred from homology"/>
<dbReference type="AlphaFoldDB" id="A0A2T2XC77"/>
<organism evidence="6 7">
    <name type="scientific">Sulfobacillus benefaciens</name>
    <dbReference type="NCBI Taxonomy" id="453960"/>
    <lineage>
        <taxon>Bacteria</taxon>
        <taxon>Bacillati</taxon>
        <taxon>Bacillota</taxon>
        <taxon>Clostridia</taxon>
        <taxon>Eubacteriales</taxon>
        <taxon>Clostridiales Family XVII. Incertae Sedis</taxon>
        <taxon>Sulfobacillus</taxon>
    </lineage>
</organism>
<protein>
    <recommendedName>
        <fullName evidence="5">ABC transporter domain-containing protein</fullName>
    </recommendedName>
</protein>
<keyword evidence="2" id="KW-0813">Transport</keyword>
<dbReference type="Proteomes" id="UP000242972">
    <property type="component" value="Unassembled WGS sequence"/>
</dbReference>
<keyword evidence="4" id="KW-0067">ATP-binding</keyword>
<feature type="domain" description="ABC transporter" evidence="5">
    <location>
        <begin position="40"/>
        <end position="284"/>
    </location>
</feature>
<dbReference type="Gene3D" id="3.40.50.300">
    <property type="entry name" value="P-loop containing nucleotide triphosphate hydrolases"/>
    <property type="match status" value="1"/>
</dbReference>
<name>A0A2T2XC77_9FIRM</name>
<dbReference type="SUPFAM" id="SSF52540">
    <property type="entry name" value="P-loop containing nucleoside triphosphate hydrolases"/>
    <property type="match status" value="1"/>
</dbReference>
<dbReference type="PANTHER" id="PTHR42711:SF5">
    <property type="entry name" value="ABC TRANSPORTER ATP-BINDING PROTEIN NATA"/>
    <property type="match status" value="1"/>
</dbReference>
<reference evidence="6 7" key="1">
    <citation type="journal article" date="2014" name="BMC Genomics">
        <title>Comparison of environmental and isolate Sulfobacillus genomes reveals diverse carbon, sulfur, nitrogen, and hydrogen metabolisms.</title>
        <authorList>
            <person name="Justice N.B."/>
            <person name="Norman A."/>
            <person name="Brown C.T."/>
            <person name="Singh A."/>
            <person name="Thomas B.C."/>
            <person name="Banfield J.F."/>
        </authorList>
    </citation>
    <scope>NUCLEOTIDE SEQUENCE [LARGE SCALE GENOMIC DNA]</scope>
    <source>
        <strain evidence="6">AMDSBA4</strain>
    </source>
</reference>
<dbReference type="EMBL" id="PXYW01000051">
    <property type="protein sequence ID" value="PSR32114.1"/>
    <property type="molecule type" value="Genomic_DNA"/>
</dbReference>
<dbReference type="SMART" id="SM00382">
    <property type="entry name" value="AAA"/>
    <property type="match status" value="1"/>
</dbReference>
<gene>
    <name evidence="6" type="ORF">C7B46_15615</name>
</gene>
<evidence type="ECO:0000256" key="3">
    <source>
        <dbReference type="ARBA" id="ARBA00022741"/>
    </source>
</evidence>
<dbReference type="InterPro" id="IPR050763">
    <property type="entry name" value="ABC_transporter_ATP-binding"/>
</dbReference>
<dbReference type="InterPro" id="IPR003439">
    <property type="entry name" value="ABC_transporter-like_ATP-bd"/>
</dbReference>
<comment type="caution">
    <text evidence="6">The sequence shown here is derived from an EMBL/GenBank/DDBJ whole genome shotgun (WGS) entry which is preliminary data.</text>
</comment>
<evidence type="ECO:0000259" key="5">
    <source>
        <dbReference type="PROSITE" id="PS50893"/>
    </source>
</evidence>
<sequence>MHRSLQREIHLGIALGDSNSNKVAGRVTLETDVLNQALALECHHIWKVFSNTNHHGWHRIVTKTEAICGIDLQVPRHQILGILGPNGSGKSTLIRMMATLLIPDQGTISVFGMDVLRHRMEVRRLINRVSVEASFFKKLTARENLAYAAGLYGVPNLRAQQEATRILERLGMPKAKLVIPLENLSRGQQQKIAIARALLTSPTLMLLDEPTTGLDPTSRREVQDFVLQVRAEHDATILISTHDMQEAERLCDRIAIIDQGRFVANDSPTELIRQWGENRGLEQAFFRLTGRDFANEEESL</sequence>
<dbReference type="InterPro" id="IPR003593">
    <property type="entry name" value="AAA+_ATPase"/>
</dbReference>
<dbReference type="GO" id="GO:0005524">
    <property type="term" value="F:ATP binding"/>
    <property type="evidence" value="ECO:0007669"/>
    <property type="project" value="UniProtKB-KW"/>
</dbReference>
<dbReference type="GO" id="GO:0016887">
    <property type="term" value="F:ATP hydrolysis activity"/>
    <property type="evidence" value="ECO:0007669"/>
    <property type="project" value="InterPro"/>
</dbReference>
<evidence type="ECO:0000313" key="6">
    <source>
        <dbReference type="EMBL" id="PSR32114.1"/>
    </source>
</evidence>